<reference evidence="3" key="1">
    <citation type="journal article" date="2022" name="Cell Host Microbe">
        <title>Colonization of the live biotherapeutic product VE303 and modulation of the microbiota and metabolites in healthy volunteers.</title>
        <authorList>
            <person name="Dsouza M."/>
            <person name="Menon R."/>
            <person name="Crossette E."/>
            <person name="Bhattarai S.K."/>
            <person name="Schneider J."/>
            <person name="Kim Y.G."/>
            <person name="Reddy S."/>
            <person name="Caballero S."/>
            <person name="Felix C."/>
            <person name="Cornacchione L."/>
            <person name="Hendrickson J."/>
            <person name="Watson A.R."/>
            <person name="Minot S.S."/>
            <person name="Greenfield N."/>
            <person name="Schopf L."/>
            <person name="Szabady R."/>
            <person name="Patarroyo J."/>
            <person name="Smith W."/>
            <person name="Harrison P."/>
            <person name="Kuijper E.J."/>
            <person name="Kelly C.P."/>
            <person name="Olle B."/>
            <person name="Bobilev D."/>
            <person name="Silber J.L."/>
            <person name="Bucci V."/>
            <person name="Roberts B."/>
            <person name="Faith J."/>
            <person name="Norman J.M."/>
        </authorList>
    </citation>
    <scope>NUCLEOTIDE SEQUENCE</scope>
    <source>
        <strain evidence="3">VE303-04</strain>
    </source>
</reference>
<feature type="region of interest" description="Disordered" evidence="1">
    <location>
        <begin position="414"/>
        <end position="438"/>
    </location>
</feature>
<keyword evidence="2" id="KW-0812">Transmembrane</keyword>
<gene>
    <name evidence="3" type="ORF">K5I21_02635</name>
</gene>
<feature type="compositionally biased region" description="Basic and acidic residues" evidence="1">
    <location>
        <begin position="57"/>
        <end position="70"/>
    </location>
</feature>
<feature type="compositionally biased region" description="Polar residues" evidence="1">
    <location>
        <begin position="113"/>
        <end position="124"/>
    </location>
</feature>
<dbReference type="AlphaFoldDB" id="A0AAW5EXQ1"/>
<protein>
    <submittedName>
        <fullName evidence="3">Uncharacterized protein</fullName>
    </submittedName>
</protein>
<feature type="compositionally biased region" description="Basic and acidic residues" evidence="1">
    <location>
        <begin position="79"/>
        <end position="88"/>
    </location>
</feature>
<sequence>MGRSRRKQPDGPKKPENSDQSVKINSADERDTDERNKPDAGKNADAGKSADAGKVVQEIEKTIEEIDRIRTASVSRKKEKTEPNKKETPIQAETPPKTVPAKEKPRSRKAPKEQSQISKGQSQVPEPGEMKASAKEPESVRRPEDKEKRSRRQGQAAPQAKPEQNKASRGKQSVSDNELRRYVLLLSIPLIALILVIVVLVSGRFRDNTTQLPAATTKHGVDTVPENAGIPVIEPDTKEYFHDFGGSILSQDTVPGINWLMEQYFLSISECDMDTFLHLFTSGDTSEEERYRQEFEKQKQYIESYQNISCYTTPGLEENTYAAYVYYEIKYAGVETPAPSLVQVYAVGADDGTYKIYDQQVSPELSDYLEQLSRNEDVRLLISQVDQQIEEAMAADPALNERILYMKQGPDYMHEEDNLETGAGENQESQETQENRVQ</sequence>
<keyword evidence="2" id="KW-1133">Transmembrane helix</keyword>
<dbReference type="Proteomes" id="UP001203136">
    <property type="component" value="Unassembled WGS sequence"/>
</dbReference>
<evidence type="ECO:0000256" key="1">
    <source>
        <dbReference type="SAM" id="MobiDB-lite"/>
    </source>
</evidence>
<feature type="region of interest" description="Disordered" evidence="1">
    <location>
        <begin position="1"/>
        <end position="174"/>
    </location>
</feature>
<comment type="caution">
    <text evidence="3">The sequence shown here is derived from an EMBL/GenBank/DDBJ whole genome shotgun (WGS) entry which is preliminary data.</text>
</comment>
<feature type="compositionally biased region" description="Basic and acidic residues" evidence="1">
    <location>
        <begin position="26"/>
        <end position="42"/>
    </location>
</feature>
<organism evidence="3 4">
    <name type="scientific">Clostridium symbiosum</name>
    <name type="common">Bacteroides symbiosus</name>
    <dbReference type="NCBI Taxonomy" id="1512"/>
    <lineage>
        <taxon>Bacteria</taxon>
        <taxon>Bacillati</taxon>
        <taxon>Bacillota</taxon>
        <taxon>Clostridia</taxon>
        <taxon>Lachnospirales</taxon>
        <taxon>Lachnospiraceae</taxon>
        <taxon>Otoolea</taxon>
    </lineage>
</organism>
<dbReference type="EMBL" id="JAINVB010000001">
    <property type="protein sequence ID" value="MCK0084791.1"/>
    <property type="molecule type" value="Genomic_DNA"/>
</dbReference>
<keyword evidence="2" id="KW-0472">Membrane</keyword>
<name>A0AAW5EXQ1_CLOSY</name>
<feature type="compositionally biased region" description="Basic and acidic residues" evidence="1">
    <location>
        <begin position="7"/>
        <end position="17"/>
    </location>
</feature>
<feature type="compositionally biased region" description="Basic and acidic residues" evidence="1">
    <location>
        <begin position="128"/>
        <end position="148"/>
    </location>
</feature>
<proteinExistence type="predicted"/>
<dbReference type="RefSeq" id="WP_243004090.1">
    <property type="nucleotide sequence ID" value="NZ_JAINVB010000001.1"/>
</dbReference>
<feature type="compositionally biased region" description="Polar residues" evidence="1">
    <location>
        <begin position="165"/>
        <end position="174"/>
    </location>
</feature>
<evidence type="ECO:0000256" key="2">
    <source>
        <dbReference type="SAM" id="Phobius"/>
    </source>
</evidence>
<feature type="transmembrane region" description="Helical" evidence="2">
    <location>
        <begin position="182"/>
        <end position="203"/>
    </location>
</feature>
<accession>A0AAW5EXQ1</accession>
<evidence type="ECO:0000313" key="4">
    <source>
        <dbReference type="Proteomes" id="UP001203136"/>
    </source>
</evidence>
<evidence type="ECO:0000313" key="3">
    <source>
        <dbReference type="EMBL" id="MCK0084791.1"/>
    </source>
</evidence>